<name>A0A1R1XDA7_9FUNG</name>
<dbReference type="OrthoDB" id="5663591at2759"/>
<protein>
    <submittedName>
        <fullName evidence="1">Uncharacterized protein</fullName>
    </submittedName>
</protein>
<dbReference type="EMBL" id="LSSN01003900">
    <property type="protein sequence ID" value="OMJ12583.1"/>
    <property type="molecule type" value="Genomic_DNA"/>
</dbReference>
<comment type="caution">
    <text evidence="1">The sequence shown here is derived from an EMBL/GenBank/DDBJ whole genome shotgun (WGS) entry which is preliminary data.</text>
</comment>
<organism evidence="1 2">
    <name type="scientific">Smittium culicis</name>
    <dbReference type="NCBI Taxonomy" id="133412"/>
    <lineage>
        <taxon>Eukaryota</taxon>
        <taxon>Fungi</taxon>
        <taxon>Fungi incertae sedis</taxon>
        <taxon>Zoopagomycota</taxon>
        <taxon>Kickxellomycotina</taxon>
        <taxon>Harpellomycetes</taxon>
        <taxon>Harpellales</taxon>
        <taxon>Legeriomycetaceae</taxon>
        <taxon>Smittium</taxon>
    </lineage>
</organism>
<proteinExistence type="predicted"/>
<evidence type="ECO:0000313" key="1">
    <source>
        <dbReference type="EMBL" id="OMJ12583.1"/>
    </source>
</evidence>
<dbReference type="Proteomes" id="UP000187283">
    <property type="component" value="Unassembled WGS sequence"/>
</dbReference>
<dbReference type="AlphaFoldDB" id="A0A1R1XDA7"/>
<keyword evidence="2" id="KW-1185">Reference proteome</keyword>
<reference evidence="1 2" key="1">
    <citation type="submission" date="2017-01" db="EMBL/GenBank/DDBJ databases">
        <authorList>
            <person name="Mah S.A."/>
            <person name="Swanson W.J."/>
            <person name="Moy G.W."/>
            <person name="Vacquier V.D."/>
        </authorList>
    </citation>
    <scope>NUCLEOTIDE SEQUENCE [LARGE SCALE GENOMIC DNA]</scope>
    <source>
        <strain evidence="1 2">GSMNP</strain>
    </source>
</reference>
<accession>A0A1R1XDA7</accession>
<sequence>MVVTPRADYYSVARPLSTLRAEGEMTFSDVVSPGAQRYARLGYNPLALAQNYEVESFYSRDWIEEQACDTTKLKIFGGIRIQMELFDHAGFN</sequence>
<evidence type="ECO:0000313" key="2">
    <source>
        <dbReference type="Proteomes" id="UP000187283"/>
    </source>
</evidence>
<gene>
    <name evidence="1" type="ORF">AYI70_g9022</name>
</gene>